<feature type="transmembrane region" description="Helical" evidence="1">
    <location>
        <begin position="12"/>
        <end position="33"/>
    </location>
</feature>
<evidence type="ECO:0000256" key="1">
    <source>
        <dbReference type="SAM" id="Phobius"/>
    </source>
</evidence>
<keyword evidence="1" id="KW-1133">Transmembrane helix</keyword>
<dbReference type="EMBL" id="CP002772">
    <property type="protein sequence ID" value="AEG18658.1"/>
    <property type="molecule type" value="Genomic_DNA"/>
</dbReference>
<feature type="transmembrane region" description="Helical" evidence="1">
    <location>
        <begin position="45"/>
        <end position="66"/>
    </location>
</feature>
<accession>F6D2S9</accession>
<name>F6D2S9_METPW</name>
<organism evidence="2 3">
    <name type="scientific">Methanobacterium paludis (strain DSM 25820 / JCM 18151 / SWAN1)</name>
    <dbReference type="NCBI Taxonomy" id="868131"/>
    <lineage>
        <taxon>Archaea</taxon>
        <taxon>Methanobacteriati</taxon>
        <taxon>Methanobacteriota</taxon>
        <taxon>Methanomada group</taxon>
        <taxon>Methanobacteria</taxon>
        <taxon>Methanobacteriales</taxon>
        <taxon>Methanobacteriaceae</taxon>
        <taxon>Methanobacterium</taxon>
    </lineage>
</organism>
<evidence type="ECO:0000313" key="2">
    <source>
        <dbReference type="EMBL" id="AEG18658.1"/>
    </source>
</evidence>
<dbReference type="Proteomes" id="UP000009231">
    <property type="component" value="Chromosome"/>
</dbReference>
<keyword evidence="1" id="KW-0472">Membrane</keyword>
<reference evidence="2 3" key="1">
    <citation type="journal article" date="2014" name="Int. J. Syst. Evol. Microbiol.">
        <title>Methanobacterium paludis sp. nov. and a novel strain of Methanobacterium lacus isolated from northern peatlands.</title>
        <authorList>
            <person name="Cadillo-Quiroz H."/>
            <person name="Brauer S.L."/>
            <person name="Goodson N."/>
            <person name="Yavitt J.B."/>
            <person name="Zinder S.H."/>
        </authorList>
    </citation>
    <scope>NUCLEOTIDE SEQUENCE [LARGE SCALE GENOMIC DNA]</scope>
    <source>
        <strain evidence="3">DSM 25820 / JCM 18151 / SWAN1</strain>
    </source>
</reference>
<dbReference type="STRING" id="868131.MSWAN_1647"/>
<gene>
    <name evidence="2" type="ordered locus">MSWAN_1647</name>
</gene>
<dbReference type="GeneID" id="10669156"/>
<dbReference type="KEGG" id="mew:MSWAN_1647"/>
<evidence type="ECO:0000313" key="3">
    <source>
        <dbReference type="Proteomes" id="UP000009231"/>
    </source>
</evidence>
<sequence>MEPINAQKISGIIALISAFVIVLMNAVGSYGYVIDSIVHNMPPEYQLVGSIVVWLVFIFAILAQWISSIKINDENNLLQAQLTSERLDKEKAVNKLIKMLDEPMGEYKVAGVFRKIAEKRKE</sequence>
<keyword evidence="1" id="KW-0812">Transmembrane</keyword>
<proteinExistence type="predicted"/>
<dbReference type="HOGENOM" id="CLU_2021537_0_0_2"/>
<protein>
    <submittedName>
        <fullName evidence="2">Uncharacterized protein</fullName>
    </submittedName>
</protein>
<keyword evidence="3" id="KW-1185">Reference proteome</keyword>
<dbReference type="AlphaFoldDB" id="F6D2S9"/>
<dbReference type="RefSeq" id="WP_013826157.1">
    <property type="nucleotide sequence ID" value="NC_015574.1"/>
</dbReference>